<evidence type="ECO:0000256" key="5">
    <source>
        <dbReference type="ARBA" id="ARBA00022833"/>
    </source>
</evidence>
<keyword evidence="4" id="KW-0378">Hydrolase</keyword>
<dbReference type="EMBL" id="QURH01000226">
    <property type="protein sequence ID" value="RFU41208.1"/>
    <property type="molecule type" value="Genomic_DNA"/>
</dbReference>
<comment type="caution">
    <text evidence="7">Lacks conserved residue(s) required for the propagation of feature annotation.</text>
</comment>
<dbReference type="PROSITE" id="PS52035">
    <property type="entry name" value="PEPTIDASE_M14"/>
    <property type="match status" value="1"/>
</dbReference>
<comment type="cofactor">
    <cofactor evidence="1">
        <name>Zn(2+)</name>
        <dbReference type="ChEBI" id="CHEBI:29105"/>
    </cofactor>
</comment>
<dbReference type="GO" id="GO:0005615">
    <property type="term" value="C:extracellular space"/>
    <property type="evidence" value="ECO:0007669"/>
    <property type="project" value="TreeGrafter"/>
</dbReference>
<comment type="similarity">
    <text evidence="2 7">Belongs to the peptidase M14 family.</text>
</comment>
<dbReference type="Pfam" id="PF00246">
    <property type="entry name" value="Peptidase_M14"/>
    <property type="match status" value="1"/>
</dbReference>
<protein>
    <submittedName>
        <fullName evidence="9">DUF2817 domain-containing protein</fullName>
    </submittedName>
</protein>
<name>A0A372JPF7_9ACTN</name>
<feature type="domain" description="Peptidase M14" evidence="8">
    <location>
        <begin position="30"/>
        <end position="247"/>
    </location>
</feature>
<dbReference type="GO" id="GO:0008270">
    <property type="term" value="F:zinc ion binding"/>
    <property type="evidence" value="ECO:0007669"/>
    <property type="project" value="InterPro"/>
</dbReference>
<keyword evidence="5" id="KW-0862">Zinc</keyword>
<gene>
    <name evidence="9" type="ORF">DZF91_13075</name>
</gene>
<keyword evidence="3" id="KW-0645">Protease</keyword>
<dbReference type="PROSITE" id="PS51257">
    <property type="entry name" value="PROKAR_LIPOPROTEIN"/>
    <property type="match status" value="1"/>
</dbReference>
<dbReference type="Proteomes" id="UP000261811">
    <property type="component" value="Unassembled WGS sequence"/>
</dbReference>
<keyword evidence="10" id="KW-1185">Reference proteome</keyword>
<evidence type="ECO:0000313" key="9">
    <source>
        <dbReference type="EMBL" id="RFU41208.1"/>
    </source>
</evidence>
<dbReference type="PRINTS" id="PR00765">
    <property type="entry name" value="CRBOXYPTASEA"/>
</dbReference>
<evidence type="ECO:0000256" key="2">
    <source>
        <dbReference type="ARBA" id="ARBA00005988"/>
    </source>
</evidence>
<evidence type="ECO:0000256" key="7">
    <source>
        <dbReference type="PROSITE-ProRule" id="PRU01379"/>
    </source>
</evidence>
<dbReference type="GO" id="GO:0004181">
    <property type="term" value="F:metallocarboxypeptidase activity"/>
    <property type="evidence" value="ECO:0007669"/>
    <property type="project" value="InterPro"/>
</dbReference>
<evidence type="ECO:0000256" key="6">
    <source>
        <dbReference type="ARBA" id="ARBA00023049"/>
    </source>
</evidence>
<dbReference type="Gene3D" id="3.40.630.10">
    <property type="entry name" value="Zn peptidases"/>
    <property type="match status" value="1"/>
</dbReference>
<proteinExistence type="inferred from homology"/>
<accession>A0A372JPF7</accession>
<evidence type="ECO:0000313" key="10">
    <source>
        <dbReference type="Proteomes" id="UP000261811"/>
    </source>
</evidence>
<dbReference type="GO" id="GO:0006508">
    <property type="term" value="P:proteolysis"/>
    <property type="evidence" value="ECO:0007669"/>
    <property type="project" value="UniProtKB-KW"/>
</dbReference>
<reference evidence="9 10" key="1">
    <citation type="submission" date="2018-08" db="EMBL/GenBank/DDBJ databases">
        <title>Actinomadura jelena sp. nov., a novel Actinomycete isolated from soil in Chad.</title>
        <authorList>
            <person name="Shi L."/>
        </authorList>
    </citation>
    <scope>NUCLEOTIDE SEQUENCE [LARGE SCALE GENOMIC DNA]</scope>
    <source>
        <strain evidence="9 10">NEAU-G17</strain>
    </source>
</reference>
<organism evidence="9 10">
    <name type="scientific">Actinomadura logoneensis</name>
    <dbReference type="NCBI Taxonomy" id="2293572"/>
    <lineage>
        <taxon>Bacteria</taxon>
        <taxon>Bacillati</taxon>
        <taxon>Actinomycetota</taxon>
        <taxon>Actinomycetes</taxon>
        <taxon>Streptosporangiales</taxon>
        <taxon>Thermomonosporaceae</taxon>
        <taxon>Actinomadura</taxon>
    </lineage>
</organism>
<dbReference type="AlphaFoldDB" id="A0A372JPF7"/>
<evidence type="ECO:0000259" key="8">
    <source>
        <dbReference type="PROSITE" id="PS52035"/>
    </source>
</evidence>
<dbReference type="SMART" id="SM00631">
    <property type="entry name" value="Zn_pept"/>
    <property type="match status" value="1"/>
</dbReference>
<keyword evidence="6" id="KW-0482">Metalloprotease</keyword>
<dbReference type="SUPFAM" id="SSF53187">
    <property type="entry name" value="Zn-dependent exopeptidases"/>
    <property type="match status" value="1"/>
</dbReference>
<evidence type="ECO:0000256" key="4">
    <source>
        <dbReference type="ARBA" id="ARBA00022801"/>
    </source>
</evidence>
<comment type="caution">
    <text evidence="9">The sequence shown here is derived from an EMBL/GenBank/DDBJ whole genome shotgun (WGS) entry which is preliminary data.</text>
</comment>
<dbReference type="InterPro" id="IPR000834">
    <property type="entry name" value="Peptidase_M14"/>
</dbReference>
<evidence type="ECO:0000256" key="1">
    <source>
        <dbReference type="ARBA" id="ARBA00001947"/>
    </source>
</evidence>
<dbReference type="PANTHER" id="PTHR11705:SF143">
    <property type="entry name" value="SLL0236 PROTEIN"/>
    <property type="match status" value="1"/>
</dbReference>
<dbReference type="PANTHER" id="PTHR11705">
    <property type="entry name" value="PROTEASE FAMILY M14 CARBOXYPEPTIDASE A,B"/>
    <property type="match status" value="1"/>
</dbReference>
<evidence type="ECO:0000256" key="3">
    <source>
        <dbReference type="ARBA" id="ARBA00022670"/>
    </source>
</evidence>
<sequence length="247" mass="25843">MVGRRGRRVMIALVLVSAAGCGVVGEAGRLPGRHETHGEKAAAGGASAVVSLRRAVLLGRSDQGRPISAVELGNPRAARRVLVVGCVHGDEPAGVPVAEELADGPSPADADLWVVPSLNPDGLAAGTRGNAHGVDLNRNFPGGWRWIDEPGSIHYSGAGPLSEPESVSATRLIRRVRPTVAIWFHQHMAVVDVSEGPKRVEQAFAGDVGLPSRALTDYPGSVTGWENTVVRDSAFVVELPRGATCRT</sequence>